<dbReference type="Proteomes" id="UP000054563">
    <property type="component" value="Unassembled WGS sequence"/>
</dbReference>
<protein>
    <submittedName>
        <fullName evidence="2">Uncharacterized protein</fullName>
    </submittedName>
</protein>
<dbReference type="EMBL" id="DS017073">
    <property type="protein sequence ID" value="KMU92354.1"/>
    <property type="molecule type" value="Genomic_DNA"/>
</dbReference>
<feature type="non-terminal residue" evidence="2">
    <location>
        <position position="104"/>
    </location>
</feature>
<evidence type="ECO:0000313" key="3">
    <source>
        <dbReference type="Proteomes" id="UP000054563"/>
    </source>
</evidence>
<name>A0A0J8S7J7_COCIT</name>
<reference evidence="3" key="1">
    <citation type="journal article" date="2010" name="Genome Res.">
        <title>Population genomic sequencing of Coccidioides fungi reveals recent hybridization and transposon control.</title>
        <authorList>
            <person name="Neafsey D.E."/>
            <person name="Barker B.M."/>
            <person name="Sharpton T.J."/>
            <person name="Stajich J.E."/>
            <person name="Park D.J."/>
            <person name="Whiston E."/>
            <person name="Hung C.-Y."/>
            <person name="McMahan C."/>
            <person name="White J."/>
            <person name="Sykes S."/>
            <person name="Heiman D."/>
            <person name="Young S."/>
            <person name="Zeng Q."/>
            <person name="Abouelleil A."/>
            <person name="Aftuck L."/>
            <person name="Bessette D."/>
            <person name="Brown A."/>
            <person name="FitzGerald M."/>
            <person name="Lui A."/>
            <person name="Macdonald J.P."/>
            <person name="Priest M."/>
            <person name="Orbach M.J."/>
            <person name="Galgiani J.N."/>
            <person name="Kirkland T.N."/>
            <person name="Cole G.T."/>
            <person name="Birren B.W."/>
            <person name="Henn M.R."/>
            <person name="Taylor J.W."/>
            <person name="Rounsley S.D."/>
        </authorList>
    </citation>
    <scope>NUCLEOTIDE SEQUENCE [LARGE SCALE GENOMIC DNA]</scope>
    <source>
        <strain evidence="3">H538.4</strain>
    </source>
</reference>
<evidence type="ECO:0000256" key="1">
    <source>
        <dbReference type="SAM" id="MobiDB-lite"/>
    </source>
</evidence>
<dbReference type="AlphaFoldDB" id="A0A0J8S7J7"/>
<organism evidence="2 3">
    <name type="scientific">Coccidioides immitis H538.4</name>
    <dbReference type="NCBI Taxonomy" id="396776"/>
    <lineage>
        <taxon>Eukaryota</taxon>
        <taxon>Fungi</taxon>
        <taxon>Dikarya</taxon>
        <taxon>Ascomycota</taxon>
        <taxon>Pezizomycotina</taxon>
        <taxon>Eurotiomycetes</taxon>
        <taxon>Eurotiomycetidae</taxon>
        <taxon>Onygenales</taxon>
        <taxon>Onygenaceae</taxon>
        <taxon>Coccidioides</taxon>
    </lineage>
</organism>
<gene>
    <name evidence="2" type="ORF">CIHG_10150</name>
</gene>
<dbReference type="VEuPathDB" id="FungiDB:CIHG_10150"/>
<feature type="region of interest" description="Disordered" evidence="1">
    <location>
        <begin position="70"/>
        <end position="94"/>
    </location>
</feature>
<proteinExistence type="predicted"/>
<accession>A0A0J8S7J7</accession>
<feature type="compositionally biased region" description="Pro residues" evidence="1">
    <location>
        <begin position="78"/>
        <end position="94"/>
    </location>
</feature>
<sequence length="104" mass="10857">MLIWPTLIRRIPAPAPPFKIGRLALALLWQWHTLVLGISAKIGLNYFGLIDMPDCSAPAATTCHLHAAPAPPTTAAAAPPPPPPPTTASLPPPGAIRVSACQMT</sequence>
<evidence type="ECO:0000313" key="2">
    <source>
        <dbReference type="EMBL" id="KMU92354.1"/>
    </source>
</evidence>